<evidence type="ECO:0000313" key="11">
    <source>
        <dbReference type="EMBL" id="EKC33151.1"/>
    </source>
</evidence>
<comment type="subcellular location">
    <subcellularLocation>
        <location evidence="1 9">Cell membrane</location>
        <topology evidence="1 9">Multi-pass membrane protein</topology>
    </subcellularLocation>
</comment>
<comment type="similarity">
    <text evidence="9">Belongs to the pannexin family.</text>
</comment>
<dbReference type="InParanoid" id="K1RGD8"/>
<evidence type="ECO:0000256" key="1">
    <source>
        <dbReference type="ARBA" id="ARBA00004651"/>
    </source>
</evidence>
<evidence type="ECO:0000256" key="8">
    <source>
        <dbReference type="ARBA" id="ARBA00023303"/>
    </source>
</evidence>
<keyword evidence="3" id="KW-1003">Cell membrane</keyword>
<proteinExistence type="inferred from homology"/>
<feature type="transmembrane region" description="Helical" evidence="9">
    <location>
        <begin position="262"/>
        <end position="293"/>
    </location>
</feature>
<evidence type="ECO:0000256" key="9">
    <source>
        <dbReference type="RuleBase" id="RU010713"/>
    </source>
</evidence>
<dbReference type="GO" id="GO:0005243">
    <property type="term" value="F:gap junction channel activity"/>
    <property type="evidence" value="ECO:0007669"/>
    <property type="project" value="TreeGrafter"/>
</dbReference>
<keyword evidence="2 9" id="KW-0813">Transport</keyword>
<gene>
    <name evidence="9" type="primary">inx</name>
    <name evidence="11" type="ORF">CGI_10014063</name>
</gene>
<feature type="compositionally biased region" description="Low complexity" evidence="10">
    <location>
        <begin position="362"/>
        <end position="374"/>
    </location>
</feature>
<evidence type="ECO:0000256" key="3">
    <source>
        <dbReference type="ARBA" id="ARBA00022475"/>
    </source>
</evidence>
<feature type="transmembrane region" description="Helical" evidence="9">
    <location>
        <begin position="160"/>
        <end position="181"/>
    </location>
</feature>
<dbReference type="GO" id="GO:0034220">
    <property type="term" value="P:monoatomic ion transmembrane transport"/>
    <property type="evidence" value="ECO:0007669"/>
    <property type="project" value="UniProtKB-KW"/>
</dbReference>
<comment type="function">
    <text evidence="9">Structural component of the gap junctions.</text>
</comment>
<evidence type="ECO:0000256" key="6">
    <source>
        <dbReference type="ARBA" id="ARBA00023065"/>
    </source>
</evidence>
<feature type="transmembrane region" description="Helical" evidence="9">
    <location>
        <begin position="20"/>
        <end position="40"/>
    </location>
</feature>
<evidence type="ECO:0000256" key="5">
    <source>
        <dbReference type="ARBA" id="ARBA00022989"/>
    </source>
</evidence>
<keyword evidence="4 9" id="KW-0812">Transmembrane</keyword>
<dbReference type="PROSITE" id="PS51013">
    <property type="entry name" value="PANNEXIN"/>
    <property type="match status" value="1"/>
</dbReference>
<feature type="region of interest" description="Disordered" evidence="10">
    <location>
        <begin position="362"/>
        <end position="418"/>
    </location>
</feature>
<evidence type="ECO:0000256" key="2">
    <source>
        <dbReference type="ARBA" id="ARBA00022448"/>
    </source>
</evidence>
<dbReference type="AlphaFoldDB" id="K1RGD8"/>
<feature type="transmembrane region" description="Helical" evidence="9">
    <location>
        <begin position="96"/>
        <end position="118"/>
    </location>
</feature>
<dbReference type="PRINTS" id="PR01262">
    <property type="entry name" value="INNEXIN"/>
</dbReference>
<name>K1RGD8_MAGGI</name>
<dbReference type="InterPro" id="IPR000990">
    <property type="entry name" value="Innexin"/>
</dbReference>
<protein>
    <recommendedName>
        <fullName evidence="9">Innexin</fullName>
    </recommendedName>
</protein>
<dbReference type="Pfam" id="PF00876">
    <property type="entry name" value="Innexin"/>
    <property type="match status" value="1"/>
</dbReference>
<evidence type="ECO:0000256" key="7">
    <source>
        <dbReference type="ARBA" id="ARBA00023136"/>
    </source>
</evidence>
<keyword evidence="7 9" id="KW-0472">Membrane</keyword>
<evidence type="ECO:0000256" key="10">
    <source>
        <dbReference type="SAM" id="MobiDB-lite"/>
    </source>
</evidence>
<dbReference type="PANTHER" id="PTHR11893:SF36">
    <property type="entry name" value="INNEXIN-5"/>
    <property type="match status" value="1"/>
</dbReference>
<keyword evidence="5 9" id="KW-1133">Transmembrane helix</keyword>
<dbReference type="PANTHER" id="PTHR11893">
    <property type="entry name" value="INNEXIN"/>
    <property type="match status" value="1"/>
</dbReference>
<dbReference type="GO" id="GO:0005886">
    <property type="term" value="C:plasma membrane"/>
    <property type="evidence" value="ECO:0007669"/>
    <property type="project" value="UniProtKB-SubCell"/>
</dbReference>
<accession>K1RGD8</accession>
<dbReference type="HOGENOM" id="CLU_821967_0_0_1"/>
<organism evidence="11">
    <name type="scientific">Magallana gigas</name>
    <name type="common">Pacific oyster</name>
    <name type="synonym">Crassostrea gigas</name>
    <dbReference type="NCBI Taxonomy" id="29159"/>
    <lineage>
        <taxon>Eukaryota</taxon>
        <taxon>Metazoa</taxon>
        <taxon>Spiralia</taxon>
        <taxon>Lophotrochozoa</taxon>
        <taxon>Mollusca</taxon>
        <taxon>Bivalvia</taxon>
        <taxon>Autobranchia</taxon>
        <taxon>Pteriomorphia</taxon>
        <taxon>Ostreida</taxon>
        <taxon>Ostreoidea</taxon>
        <taxon>Ostreidae</taxon>
        <taxon>Magallana</taxon>
    </lineage>
</organism>
<feature type="compositionally biased region" description="Polar residues" evidence="10">
    <location>
        <begin position="399"/>
        <end position="418"/>
    </location>
</feature>
<keyword evidence="8 9" id="KW-0407">Ion channel</keyword>
<evidence type="ECO:0000256" key="4">
    <source>
        <dbReference type="ARBA" id="ARBA00022692"/>
    </source>
</evidence>
<keyword evidence="6 9" id="KW-0406">Ion transport</keyword>
<dbReference type="GO" id="GO:0005921">
    <property type="term" value="C:gap junction"/>
    <property type="evidence" value="ECO:0007669"/>
    <property type="project" value="UniProtKB-UniRule"/>
</dbReference>
<sequence length="418" mass="47339">MSHSSVESWVDGLNGRWTPLLFLVLGVFSFIGQLYVGPVACNFPPEFTESNVKYGTSRCFTATNLAVPPFEPLETMFRDPLVISNMKDQKYVVRTLYQYVPLILIMQAIFLRIPYVLWKLGEKKLGIHFSVKSGNTNDNTRTIGKSLAMYLEQWIKDRKINILSIGAFTMFHLFVKLLYFVNVSTHLGLIDPFLKGENQASFGSQVLGNIGENDASFFQTSPVFPREIMCNYEILRLANLRRFTVQCILPFNPYLEQIMAVVWWWLIFLLAATVADGLICFFGAVLPCFRVWFVKSNLLRAELGNLNQTLTEQNISRFSNNKLGEDVIVFLKHIQDQEHGCMVMETITELWRLSHSGSVQSSPVGVSSSPHLGGTIEVSNPSAPPYGQHGEYQREPWNNDGQGHQHPSSLYPSFQSST</sequence>
<dbReference type="EMBL" id="JH817201">
    <property type="protein sequence ID" value="EKC33151.1"/>
    <property type="molecule type" value="Genomic_DNA"/>
</dbReference>
<reference evidence="11" key="1">
    <citation type="journal article" date="2012" name="Nature">
        <title>The oyster genome reveals stress adaptation and complexity of shell formation.</title>
        <authorList>
            <person name="Zhang G."/>
            <person name="Fang X."/>
            <person name="Guo X."/>
            <person name="Li L."/>
            <person name="Luo R."/>
            <person name="Xu F."/>
            <person name="Yang P."/>
            <person name="Zhang L."/>
            <person name="Wang X."/>
            <person name="Qi H."/>
            <person name="Xiong Z."/>
            <person name="Que H."/>
            <person name="Xie Y."/>
            <person name="Holland P.W."/>
            <person name="Paps J."/>
            <person name="Zhu Y."/>
            <person name="Wu F."/>
            <person name="Chen Y."/>
            <person name="Wang J."/>
            <person name="Peng C."/>
            <person name="Meng J."/>
            <person name="Yang L."/>
            <person name="Liu J."/>
            <person name="Wen B."/>
            <person name="Zhang N."/>
            <person name="Huang Z."/>
            <person name="Zhu Q."/>
            <person name="Feng Y."/>
            <person name="Mount A."/>
            <person name="Hedgecock D."/>
            <person name="Xu Z."/>
            <person name="Liu Y."/>
            <person name="Domazet-Loso T."/>
            <person name="Du Y."/>
            <person name="Sun X."/>
            <person name="Zhang S."/>
            <person name="Liu B."/>
            <person name="Cheng P."/>
            <person name="Jiang X."/>
            <person name="Li J."/>
            <person name="Fan D."/>
            <person name="Wang W."/>
            <person name="Fu W."/>
            <person name="Wang T."/>
            <person name="Wang B."/>
            <person name="Zhang J."/>
            <person name="Peng Z."/>
            <person name="Li Y."/>
            <person name="Li N."/>
            <person name="Wang J."/>
            <person name="Chen M."/>
            <person name="He Y."/>
            <person name="Tan F."/>
            <person name="Song X."/>
            <person name="Zheng Q."/>
            <person name="Huang R."/>
            <person name="Yang H."/>
            <person name="Du X."/>
            <person name="Chen L."/>
            <person name="Yang M."/>
            <person name="Gaffney P.M."/>
            <person name="Wang S."/>
            <person name="Luo L."/>
            <person name="She Z."/>
            <person name="Ming Y."/>
            <person name="Huang W."/>
            <person name="Zhang S."/>
            <person name="Huang B."/>
            <person name="Zhang Y."/>
            <person name="Qu T."/>
            <person name="Ni P."/>
            <person name="Miao G."/>
            <person name="Wang J."/>
            <person name="Wang Q."/>
            <person name="Steinberg C.E."/>
            <person name="Wang H."/>
            <person name="Li N."/>
            <person name="Qian L."/>
            <person name="Zhang G."/>
            <person name="Li Y."/>
            <person name="Yang H."/>
            <person name="Liu X."/>
            <person name="Wang J."/>
            <person name="Yin Y."/>
            <person name="Wang J."/>
        </authorList>
    </citation>
    <scope>NUCLEOTIDE SEQUENCE [LARGE SCALE GENOMIC DNA]</scope>
    <source>
        <strain evidence="11">05x7-T-G4-1.051#20</strain>
    </source>
</reference>